<evidence type="ECO:0000256" key="4">
    <source>
        <dbReference type="ARBA" id="ARBA00022676"/>
    </source>
</evidence>
<comment type="caution">
    <text evidence="10">The sequence shown here is derived from an EMBL/GenBank/DDBJ whole genome shotgun (WGS) entry which is preliminary data.</text>
</comment>
<dbReference type="Pfam" id="PF08437">
    <property type="entry name" value="Glyco_transf_8C"/>
    <property type="match status" value="1"/>
</dbReference>
<evidence type="ECO:0000256" key="6">
    <source>
        <dbReference type="ARBA" id="ARBA00022723"/>
    </source>
</evidence>
<dbReference type="InterPro" id="IPR002495">
    <property type="entry name" value="Glyco_trans_8"/>
</dbReference>
<gene>
    <name evidence="10" type="primary">waaO</name>
    <name evidence="10" type="synonym">rfaI</name>
    <name evidence="10" type="ORF">FcAc13_04420</name>
</gene>
<keyword evidence="6" id="KW-0479">Metal-binding</keyword>
<evidence type="ECO:0000256" key="2">
    <source>
        <dbReference type="ARBA" id="ARBA00004713"/>
    </source>
</evidence>
<dbReference type="GO" id="GO:0008918">
    <property type="term" value="F:lipopolysaccharide 3-alpha-galactosyltransferase activity"/>
    <property type="evidence" value="ECO:0007669"/>
    <property type="project" value="UniProtKB-EC"/>
</dbReference>
<keyword evidence="11" id="KW-1185">Reference proteome</keyword>
<dbReference type="InterPro" id="IPR013645">
    <property type="entry name" value="Glyco_transf_8N"/>
</dbReference>
<keyword evidence="8" id="KW-0448">Lipopolysaccharide biosynthesis</keyword>
<name>A0ABR7QWP6_9GAMM</name>
<dbReference type="EC" id="2.4.1.44" evidence="10"/>
<evidence type="ECO:0000259" key="9">
    <source>
        <dbReference type="Pfam" id="PF08437"/>
    </source>
</evidence>
<evidence type="ECO:0000313" key="11">
    <source>
        <dbReference type="Proteomes" id="UP000651208"/>
    </source>
</evidence>
<feature type="domain" description="Glycosyl transferase family 8 C-terminal" evidence="9">
    <location>
        <begin position="282"/>
        <end position="338"/>
    </location>
</feature>
<dbReference type="NCBIfam" id="NF011718">
    <property type="entry name" value="PRK15171.1"/>
    <property type="match status" value="1"/>
</dbReference>
<dbReference type="InterPro" id="IPR050748">
    <property type="entry name" value="Glycosyltrans_8_dom-fam"/>
</dbReference>
<dbReference type="CDD" id="cd04194">
    <property type="entry name" value="GT8_A4GalT_like"/>
    <property type="match status" value="1"/>
</dbReference>
<keyword evidence="4 10" id="KW-0328">Glycosyltransferase</keyword>
<dbReference type="PANTHER" id="PTHR13778">
    <property type="entry name" value="GLYCOSYLTRANSFERASE 8 DOMAIN-CONTAINING PROTEIN"/>
    <property type="match status" value="1"/>
</dbReference>
<keyword evidence="7" id="KW-0460">Magnesium</keyword>
<sequence length="341" mass="40011">MYFNQDQVISNVLNYNYFDDQDDLNPSFNIAYGIDKNFLFGCAISISSILLNNNNQKFQFHIFTDYLDDDFKAKIKALAQQYQTSISIYLVNCQELKKLPSTKNWSYATYFRFIIADILYPTIDRLLYIDADIICKGSLEELISLDIDDYVAAAVTEGESVWWQKCAQRLAIDNLILGYFNAGFLYINIKKWQEDDVSGKAMALLAQESIRSKLAYLDQDLLNMIIVGQVYFLDKRYNRQYSINYELKAAKGTYYPNPIDDATIFIHYIGPTKPWHTWAAAYPCANYFIEAKRHSPWQNDPLLVAMNANQWRYCAKHQFHQRKPMAGLLSYFKYYWYKIFK</sequence>
<keyword evidence="5 10" id="KW-0808">Transferase</keyword>
<evidence type="ECO:0000256" key="7">
    <source>
        <dbReference type="ARBA" id="ARBA00022842"/>
    </source>
</evidence>
<comment type="cofactor">
    <cofactor evidence="1">
        <name>Mg(2+)</name>
        <dbReference type="ChEBI" id="CHEBI:18420"/>
    </cofactor>
</comment>
<evidence type="ECO:0000256" key="1">
    <source>
        <dbReference type="ARBA" id="ARBA00001946"/>
    </source>
</evidence>
<proteinExistence type="inferred from homology"/>
<dbReference type="PANTHER" id="PTHR13778:SF47">
    <property type="entry name" value="LIPOPOLYSACCHARIDE 1,3-GALACTOSYLTRANSFERASE"/>
    <property type="match status" value="1"/>
</dbReference>
<dbReference type="EMBL" id="JABURY010000010">
    <property type="protein sequence ID" value="MBC9130550.1"/>
    <property type="molecule type" value="Genomic_DNA"/>
</dbReference>
<protein>
    <submittedName>
        <fullName evidence="10">Lipopolysaccharide 3-alpha-galactosyltransferase</fullName>
        <ecNumber evidence="10">2.4.1.44</ecNumber>
    </submittedName>
</protein>
<dbReference type="SUPFAM" id="SSF53448">
    <property type="entry name" value="Nucleotide-diphospho-sugar transferases"/>
    <property type="match status" value="1"/>
</dbReference>
<dbReference type="Gene3D" id="3.90.550.10">
    <property type="entry name" value="Spore Coat Polysaccharide Biosynthesis Protein SpsA, Chain A"/>
    <property type="match status" value="1"/>
</dbReference>
<evidence type="ECO:0000256" key="3">
    <source>
        <dbReference type="ARBA" id="ARBA00006351"/>
    </source>
</evidence>
<accession>A0ABR7QWP6</accession>
<dbReference type="InterPro" id="IPR029044">
    <property type="entry name" value="Nucleotide-diphossugar_trans"/>
</dbReference>
<evidence type="ECO:0000256" key="5">
    <source>
        <dbReference type="ARBA" id="ARBA00022679"/>
    </source>
</evidence>
<evidence type="ECO:0000256" key="8">
    <source>
        <dbReference type="ARBA" id="ARBA00022985"/>
    </source>
</evidence>
<dbReference type="Proteomes" id="UP000651208">
    <property type="component" value="Unassembled WGS sequence"/>
</dbReference>
<dbReference type="Pfam" id="PF01501">
    <property type="entry name" value="Glyco_transf_8"/>
    <property type="match status" value="1"/>
</dbReference>
<dbReference type="RefSeq" id="WP_187754997.1">
    <property type="nucleotide sequence ID" value="NZ_JABURY010000010.1"/>
</dbReference>
<comment type="pathway">
    <text evidence="2">Bacterial outer membrane biogenesis; LPS core biosynthesis.</text>
</comment>
<organism evidence="10 11">
    <name type="scientific">Frischella japonica</name>
    <dbReference type="NCBI Taxonomy" id="2741544"/>
    <lineage>
        <taxon>Bacteria</taxon>
        <taxon>Pseudomonadati</taxon>
        <taxon>Pseudomonadota</taxon>
        <taxon>Gammaproteobacteria</taxon>
        <taxon>Orbales</taxon>
        <taxon>Orbaceae</taxon>
        <taxon>Frischella</taxon>
    </lineage>
</organism>
<reference evidence="10 11" key="1">
    <citation type="submission" date="2020-06" db="EMBL/GenBank/DDBJ databases">
        <title>Frischella cerana isolated from Apis cerana gut homogenate.</title>
        <authorList>
            <person name="Wolter L.A."/>
            <person name="Suenami S."/>
            <person name="Miyazaki R."/>
        </authorList>
    </citation>
    <scope>NUCLEOTIDE SEQUENCE [LARGE SCALE GENOMIC DNA]</scope>
    <source>
        <strain evidence="10 11">Ac13</strain>
    </source>
</reference>
<comment type="similarity">
    <text evidence="3">Belongs to the glycosyltransferase 8 family.</text>
</comment>
<evidence type="ECO:0000313" key="10">
    <source>
        <dbReference type="EMBL" id="MBC9130550.1"/>
    </source>
</evidence>